<evidence type="ECO:0000313" key="2">
    <source>
        <dbReference type="Proteomes" id="UP000190367"/>
    </source>
</evidence>
<keyword evidence="2" id="KW-1185">Reference proteome</keyword>
<proteinExistence type="predicted"/>
<dbReference type="EMBL" id="FUWZ01000004">
    <property type="protein sequence ID" value="SKA36115.1"/>
    <property type="molecule type" value="Genomic_DNA"/>
</dbReference>
<accession>A0A1T4T6J9</accession>
<dbReference type="AlphaFoldDB" id="A0A1T4T6J9"/>
<sequence>MGRLFLLSEVTLQLVLYQRDNAFLPFPQGQTFV</sequence>
<organism evidence="1 2">
    <name type="scientific">Chitinophaga eiseniae</name>
    <dbReference type="NCBI Taxonomy" id="634771"/>
    <lineage>
        <taxon>Bacteria</taxon>
        <taxon>Pseudomonadati</taxon>
        <taxon>Bacteroidota</taxon>
        <taxon>Chitinophagia</taxon>
        <taxon>Chitinophagales</taxon>
        <taxon>Chitinophagaceae</taxon>
        <taxon>Chitinophaga</taxon>
    </lineage>
</organism>
<dbReference type="Proteomes" id="UP000190367">
    <property type="component" value="Unassembled WGS sequence"/>
</dbReference>
<evidence type="ECO:0000313" key="1">
    <source>
        <dbReference type="EMBL" id="SKA36115.1"/>
    </source>
</evidence>
<protein>
    <submittedName>
        <fullName evidence="1">Uncharacterized protein</fullName>
    </submittedName>
</protein>
<reference evidence="2" key="1">
    <citation type="submission" date="2017-02" db="EMBL/GenBank/DDBJ databases">
        <authorList>
            <person name="Varghese N."/>
            <person name="Submissions S."/>
        </authorList>
    </citation>
    <scope>NUCLEOTIDE SEQUENCE [LARGE SCALE GENOMIC DNA]</scope>
    <source>
        <strain evidence="2">DSM 22224</strain>
    </source>
</reference>
<dbReference type="STRING" id="634771.SAMN04488128_10453"/>
<name>A0A1T4T6J9_9BACT</name>
<gene>
    <name evidence="1" type="ORF">SAMN04488128_10453</name>
</gene>